<reference evidence="1" key="1">
    <citation type="submission" date="2018-12" db="EMBL/GenBank/DDBJ databases">
        <title>Singled stranded DNA viruses identified in blackflies (Austrosimulium ungulatum) sampled in New Zealand.</title>
        <authorList>
            <person name="Kraberger S."/>
            <person name="Fontenele R.S."/>
            <person name="Schmidlin K."/>
            <person name="Walters M."/>
            <person name="Varsani A."/>
        </authorList>
    </citation>
    <scope>NUCLEOTIDE SEQUENCE [LARGE SCALE GENOMIC DNA]</scope>
    <source>
        <strain evidence="1">093</strain>
    </source>
</reference>
<sequence>MILYVCAVFDSATQAYGRPIFVNAPGQAMRGFGDEVANPAKETDLAKHPSDFELFQLATFDDATGRFHTPPDPVLLVRGKDCAPSKE</sequence>
<dbReference type="Proteomes" id="UP000323353">
    <property type="component" value="Segment"/>
</dbReference>
<name>A0A4P8PK31_9VIRU</name>
<proteinExistence type="predicted"/>
<dbReference type="EMBL" id="MK249173">
    <property type="protein sequence ID" value="QCQ84822.1"/>
    <property type="molecule type" value="Genomic_DNA"/>
</dbReference>
<organism evidence="1">
    <name type="scientific">Blackfly microvirus SF02</name>
    <dbReference type="NCBI Taxonomy" id="2576452"/>
    <lineage>
        <taxon>Viruses</taxon>
        <taxon>Monodnaviria</taxon>
        <taxon>Sangervirae</taxon>
        <taxon>Phixviricota</taxon>
        <taxon>Malgrandaviricetes</taxon>
        <taxon>Petitvirales</taxon>
        <taxon>Microviridae</taxon>
        <taxon>Microvirus</taxon>
    </lineage>
</organism>
<evidence type="ECO:0000313" key="1">
    <source>
        <dbReference type="EMBL" id="QCQ84822.1"/>
    </source>
</evidence>
<dbReference type="InterPro" id="IPR046781">
    <property type="entry name" value="Phage_ORF5"/>
</dbReference>
<dbReference type="Pfam" id="PF20577">
    <property type="entry name" value="Phage_ORF5"/>
    <property type="match status" value="1"/>
</dbReference>
<protein>
    <submittedName>
        <fullName evidence="1">Nonstructural protein</fullName>
    </submittedName>
</protein>
<accession>A0A4P8PK31</accession>